<evidence type="ECO:0000256" key="1">
    <source>
        <dbReference type="ARBA" id="ARBA00006432"/>
    </source>
</evidence>
<dbReference type="Proteomes" id="UP000198963">
    <property type="component" value="Chromosome I"/>
</dbReference>
<organism evidence="4 5">
    <name type="scientific">Winogradskyella sediminis</name>
    <dbReference type="NCBI Taxonomy" id="1382466"/>
    <lineage>
        <taxon>Bacteria</taxon>
        <taxon>Pseudomonadati</taxon>
        <taxon>Bacteroidota</taxon>
        <taxon>Flavobacteriia</taxon>
        <taxon>Flavobacteriales</taxon>
        <taxon>Flavobacteriaceae</taxon>
        <taxon>Winogradskyella</taxon>
    </lineage>
</organism>
<dbReference type="InterPro" id="IPR000873">
    <property type="entry name" value="AMP-dep_synth/lig_dom"/>
</dbReference>
<keyword evidence="5" id="KW-1185">Reference proteome</keyword>
<protein>
    <submittedName>
        <fullName evidence="4">O-succinylbenzoic acid--CoA ligase</fullName>
    </submittedName>
</protein>
<dbReference type="Gene3D" id="3.40.50.12780">
    <property type="entry name" value="N-terminal domain of ligase-like"/>
    <property type="match status" value="1"/>
</dbReference>
<name>A0A1H1X382_9FLAO</name>
<comment type="similarity">
    <text evidence="1">Belongs to the ATP-dependent AMP-binding enzyme family.</text>
</comment>
<sequence>MTPAYNKVHNRFKFNGLHFSHEELKEVAYSLIKEGEPFEKVTGNFLIDWLNNKDFLYVTTSGSTGLPKEIKLMKQAMVNSAIATGNFLGLKPGDKALHCLPSHFIAGKMMFVRALVLGLEIDFVEPSAHPVFDYEKTYDFCAMIPLQVKHTINHIYNMKTIIVGGSKVTKPLLEQIKHTNPKFYETYGMTETVTHVAVRSLDSKSGDKETYFNALEHIKFEKDERNCLVIHAPNLVDETLVTNDIVELKSETSFKLLGRFDNVVNSGGVKLFPEQIEEKLQPIIDERFILAGEDDAELGEKLILIVENPRDSIESITNRIKQLKGLTKFEVPKAIYTIDHFVETVNGKIQRKKSIKAVLEA</sequence>
<accession>A0A1H1X382</accession>
<evidence type="ECO:0000313" key="4">
    <source>
        <dbReference type="EMBL" id="SDT03029.1"/>
    </source>
</evidence>
<dbReference type="Pfam" id="PF00501">
    <property type="entry name" value="AMP-binding"/>
    <property type="match status" value="1"/>
</dbReference>
<dbReference type="AlphaFoldDB" id="A0A1H1X382"/>
<dbReference type="PANTHER" id="PTHR43201">
    <property type="entry name" value="ACYL-COA SYNTHETASE"/>
    <property type="match status" value="1"/>
</dbReference>
<gene>
    <name evidence="4" type="ORF">SAMN04489797_3064</name>
</gene>
<keyword evidence="2 4" id="KW-0436">Ligase</keyword>
<dbReference type="STRING" id="1249933.SAMN04489797_3064"/>
<dbReference type="InterPro" id="IPR045851">
    <property type="entry name" value="AMP-bd_C_sf"/>
</dbReference>
<dbReference type="Gene3D" id="3.30.300.30">
    <property type="match status" value="1"/>
</dbReference>
<dbReference type="GO" id="GO:0006631">
    <property type="term" value="P:fatty acid metabolic process"/>
    <property type="evidence" value="ECO:0007669"/>
    <property type="project" value="TreeGrafter"/>
</dbReference>
<feature type="domain" description="AMP-dependent synthetase/ligase" evidence="3">
    <location>
        <begin position="49"/>
        <end position="200"/>
    </location>
</feature>
<dbReference type="GO" id="GO:0031956">
    <property type="term" value="F:medium-chain fatty acid-CoA ligase activity"/>
    <property type="evidence" value="ECO:0007669"/>
    <property type="project" value="TreeGrafter"/>
</dbReference>
<evidence type="ECO:0000259" key="3">
    <source>
        <dbReference type="Pfam" id="PF00501"/>
    </source>
</evidence>
<dbReference type="InterPro" id="IPR042099">
    <property type="entry name" value="ANL_N_sf"/>
</dbReference>
<dbReference type="PANTHER" id="PTHR43201:SF5">
    <property type="entry name" value="MEDIUM-CHAIN ACYL-COA LIGASE ACSF2, MITOCHONDRIAL"/>
    <property type="match status" value="1"/>
</dbReference>
<dbReference type="RefSeq" id="WP_092447507.1">
    <property type="nucleotide sequence ID" value="NZ_LT629774.1"/>
</dbReference>
<proteinExistence type="inferred from homology"/>
<dbReference type="EMBL" id="LT629774">
    <property type="protein sequence ID" value="SDT03029.1"/>
    <property type="molecule type" value="Genomic_DNA"/>
</dbReference>
<evidence type="ECO:0000256" key="2">
    <source>
        <dbReference type="ARBA" id="ARBA00022598"/>
    </source>
</evidence>
<reference evidence="4 5" key="1">
    <citation type="submission" date="2016-10" db="EMBL/GenBank/DDBJ databases">
        <authorList>
            <person name="Varghese N."/>
            <person name="Submissions S."/>
        </authorList>
    </citation>
    <scope>NUCLEOTIDE SEQUENCE [LARGE SCALE GENOMIC DNA]</scope>
    <source>
        <strain evidence="4 5">RHA_55</strain>
    </source>
</reference>
<dbReference type="SUPFAM" id="SSF56801">
    <property type="entry name" value="Acetyl-CoA synthetase-like"/>
    <property type="match status" value="1"/>
</dbReference>
<evidence type="ECO:0000313" key="5">
    <source>
        <dbReference type="Proteomes" id="UP000198963"/>
    </source>
</evidence>